<dbReference type="PROSITE" id="PS00211">
    <property type="entry name" value="ABC_TRANSPORTER_1"/>
    <property type="match status" value="1"/>
</dbReference>
<dbReference type="CDD" id="cd03228">
    <property type="entry name" value="ABCC_MRP_Like"/>
    <property type="match status" value="1"/>
</dbReference>
<evidence type="ECO:0000256" key="4">
    <source>
        <dbReference type="ARBA" id="ARBA00022840"/>
    </source>
</evidence>
<keyword evidence="6 7" id="KW-0472">Membrane</keyword>
<dbReference type="GO" id="GO:0140359">
    <property type="term" value="F:ABC-type transporter activity"/>
    <property type="evidence" value="ECO:0007669"/>
    <property type="project" value="InterPro"/>
</dbReference>
<dbReference type="InterPro" id="IPR017871">
    <property type="entry name" value="ABC_transporter-like_CS"/>
</dbReference>
<dbReference type="Pfam" id="PF00664">
    <property type="entry name" value="ABC_membrane"/>
    <property type="match status" value="1"/>
</dbReference>
<keyword evidence="2 7" id="KW-0812">Transmembrane</keyword>
<feature type="transmembrane region" description="Helical" evidence="7">
    <location>
        <begin position="136"/>
        <end position="167"/>
    </location>
</feature>
<dbReference type="EMBL" id="PKIB01000007">
    <property type="protein sequence ID" value="PLA53587.1"/>
    <property type="molecule type" value="Genomic_DNA"/>
</dbReference>
<dbReference type="InterPro" id="IPR003439">
    <property type="entry name" value="ABC_transporter-like_ATP-bd"/>
</dbReference>
<dbReference type="AlphaFoldDB" id="A0A2I1YFF4"/>
<dbReference type="InterPro" id="IPR003593">
    <property type="entry name" value="AAA+_ATPase"/>
</dbReference>
<dbReference type="PROSITE" id="PS50929">
    <property type="entry name" value="ABC_TM1F"/>
    <property type="match status" value="1"/>
</dbReference>
<dbReference type="InterPro" id="IPR011527">
    <property type="entry name" value="ABC1_TM_dom"/>
</dbReference>
<comment type="subcellular location">
    <subcellularLocation>
        <location evidence="1">Cell membrane</location>
        <topology evidence="1">Multi-pass membrane protein</topology>
    </subcellularLocation>
</comment>
<dbReference type="PANTHER" id="PTHR24221:SF654">
    <property type="entry name" value="ATP-BINDING CASSETTE SUB-FAMILY B MEMBER 6"/>
    <property type="match status" value="1"/>
</dbReference>
<evidence type="ECO:0000256" key="7">
    <source>
        <dbReference type="SAM" id="Phobius"/>
    </source>
</evidence>
<dbReference type="SUPFAM" id="SSF52540">
    <property type="entry name" value="P-loop containing nucleoside triphosphate hydrolases"/>
    <property type="match status" value="1"/>
</dbReference>
<dbReference type="GO" id="GO:0005886">
    <property type="term" value="C:plasma membrane"/>
    <property type="evidence" value="ECO:0007669"/>
    <property type="project" value="UniProtKB-SubCell"/>
</dbReference>
<feature type="transmembrane region" description="Helical" evidence="7">
    <location>
        <begin position="15"/>
        <end position="38"/>
    </location>
</feature>
<evidence type="ECO:0000313" key="10">
    <source>
        <dbReference type="EMBL" id="PLA53587.1"/>
    </source>
</evidence>
<name>A0A2I1YFF4_STRMC</name>
<feature type="domain" description="ABC transmembrane type-1" evidence="9">
    <location>
        <begin position="15"/>
        <end position="296"/>
    </location>
</feature>
<feature type="domain" description="ABC transporter" evidence="8">
    <location>
        <begin position="323"/>
        <end position="523"/>
    </location>
</feature>
<dbReference type="GO" id="GO:0016887">
    <property type="term" value="F:ATP hydrolysis activity"/>
    <property type="evidence" value="ECO:0007669"/>
    <property type="project" value="InterPro"/>
</dbReference>
<accession>A0A2I1YFF4</accession>
<sequence length="523" mass="59610">MPMLTYLWKFKKENLLLLAIIIFWVITNVMSSLSLTWMLDSLIKSRWDSFVFWSVIDILCWGGYSIFQIWKDSLKEKLCQEEVNLIRNDLLDSLISHSYAGNSHHSKDEYNSWLINDMNLLKDNGFNQLYNTIESIITVLFNAFAIIYFHWLLLAVSILMTALVYFLPKIFENNIAQETEVVSSDLTVALNRTSDYLSGFDIFFHNNQTAYFKNRILADFSTVVKSKVKLARSSSTANSLSLMSSVVAQVIIFMVTGYLVIKGEITTGVIFSIANLTSCLFNYTRGAAYNIVTFKATFKLLEKYPKKVSIENLDTVTNFNQELVIHDLCVTFENSNSITYPNITIKKGEKVAIVGGSGAGKSTLIRVLTGELTRYDGDIVIDNHHYKDTLLESLQTIFALIPQKPHIFKESLLDNLTLGRSVDKEQFEKTLSLSHVDNFIEGRLNQIYNDDLSGGQRARISIARELIGNKPILIMDEGVSNLDKTTAINIERRLLQTKELTVIMITHHLYDENRALFDQIIEI</sequence>
<keyword evidence="3" id="KW-0547">Nucleotide-binding</keyword>
<dbReference type="SUPFAM" id="SSF90123">
    <property type="entry name" value="ABC transporter transmembrane region"/>
    <property type="match status" value="1"/>
</dbReference>
<dbReference type="SMART" id="SM00382">
    <property type="entry name" value="AAA"/>
    <property type="match status" value="1"/>
</dbReference>
<evidence type="ECO:0000256" key="3">
    <source>
        <dbReference type="ARBA" id="ARBA00022741"/>
    </source>
</evidence>
<evidence type="ECO:0000259" key="9">
    <source>
        <dbReference type="PROSITE" id="PS50929"/>
    </source>
</evidence>
<dbReference type="PANTHER" id="PTHR24221">
    <property type="entry name" value="ATP-BINDING CASSETTE SUB-FAMILY B"/>
    <property type="match status" value="1"/>
</dbReference>
<keyword evidence="4 10" id="KW-0067">ATP-binding</keyword>
<comment type="caution">
    <text evidence="10">The sequence shown here is derived from an EMBL/GenBank/DDBJ whole genome shotgun (WGS) entry which is preliminary data.</text>
</comment>
<evidence type="ECO:0000256" key="2">
    <source>
        <dbReference type="ARBA" id="ARBA00022692"/>
    </source>
</evidence>
<dbReference type="GO" id="GO:0034040">
    <property type="term" value="F:ATPase-coupled lipid transmembrane transporter activity"/>
    <property type="evidence" value="ECO:0007669"/>
    <property type="project" value="TreeGrafter"/>
</dbReference>
<feature type="transmembrane region" description="Helical" evidence="7">
    <location>
        <begin position="50"/>
        <end position="70"/>
    </location>
</feature>
<dbReference type="Gene3D" id="3.40.50.300">
    <property type="entry name" value="P-loop containing nucleotide triphosphate hydrolases"/>
    <property type="match status" value="1"/>
</dbReference>
<organism evidence="10 11">
    <name type="scientific">Streptococcus macedonicus</name>
    <name type="common">Streptococcus gallolyticus macedonicus</name>
    <dbReference type="NCBI Taxonomy" id="59310"/>
    <lineage>
        <taxon>Bacteria</taxon>
        <taxon>Bacillati</taxon>
        <taxon>Bacillota</taxon>
        <taxon>Bacilli</taxon>
        <taxon>Lactobacillales</taxon>
        <taxon>Streptococcaceae</taxon>
        <taxon>Streptococcus</taxon>
    </lineage>
</organism>
<dbReference type="InterPro" id="IPR039421">
    <property type="entry name" value="Type_1_exporter"/>
</dbReference>
<feature type="transmembrane region" description="Helical" evidence="7">
    <location>
        <begin position="240"/>
        <end position="261"/>
    </location>
</feature>
<reference evidence="10 11" key="1">
    <citation type="submission" date="2017-12" db="EMBL/GenBank/DDBJ databases">
        <title>Phylogenetic diversity of female urinary microbiome.</title>
        <authorList>
            <person name="Thomas-White K."/>
            <person name="Wolfe A.J."/>
        </authorList>
    </citation>
    <scope>NUCLEOTIDE SEQUENCE [LARGE SCALE GENOMIC DNA]</scope>
    <source>
        <strain evidence="10 11">UMB0733</strain>
    </source>
</reference>
<dbReference type="GO" id="GO:0005524">
    <property type="term" value="F:ATP binding"/>
    <property type="evidence" value="ECO:0007669"/>
    <property type="project" value="UniProtKB-KW"/>
</dbReference>
<proteinExistence type="predicted"/>
<evidence type="ECO:0000259" key="8">
    <source>
        <dbReference type="PROSITE" id="PS50893"/>
    </source>
</evidence>
<dbReference type="InterPro" id="IPR036640">
    <property type="entry name" value="ABC1_TM_sf"/>
</dbReference>
<dbReference type="InterPro" id="IPR027417">
    <property type="entry name" value="P-loop_NTPase"/>
</dbReference>
<evidence type="ECO:0000256" key="6">
    <source>
        <dbReference type="ARBA" id="ARBA00023136"/>
    </source>
</evidence>
<evidence type="ECO:0000313" key="11">
    <source>
        <dbReference type="Proteomes" id="UP000235073"/>
    </source>
</evidence>
<gene>
    <name evidence="10" type="ORF">CYK21_08580</name>
</gene>
<dbReference type="Pfam" id="PF00005">
    <property type="entry name" value="ABC_tran"/>
    <property type="match status" value="1"/>
</dbReference>
<dbReference type="Gene3D" id="1.20.1560.10">
    <property type="entry name" value="ABC transporter type 1, transmembrane domain"/>
    <property type="match status" value="1"/>
</dbReference>
<protein>
    <submittedName>
        <fullName evidence="10">ABC transporter ATP-binding protein</fullName>
    </submittedName>
</protein>
<keyword evidence="5 7" id="KW-1133">Transmembrane helix</keyword>
<evidence type="ECO:0000256" key="5">
    <source>
        <dbReference type="ARBA" id="ARBA00022989"/>
    </source>
</evidence>
<dbReference type="PROSITE" id="PS50893">
    <property type="entry name" value="ABC_TRANSPORTER_2"/>
    <property type="match status" value="1"/>
</dbReference>
<evidence type="ECO:0000256" key="1">
    <source>
        <dbReference type="ARBA" id="ARBA00004651"/>
    </source>
</evidence>
<dbReference type="Proteomes" id="UP000235073">
    <property type="component" value="Unassembled WGS sequence"/>
</dbReference>